<protein>
    <recommendedName>
        <fullName evidence="2">C2H2-type domain-containing protein</fullName>
    </recommendedName>
</protein>
<dbReference type="OrthoDB" id="4501248at2759"/>
<feature type="region of interest" description="Disordered" evidence="1">
    <location>
        <begin position="319"/>
        <end position="369"/>
    </location>
</feature>
<organism evidence="3 4">
    <name type="scientific">Aspergillus hiratsukae</name>
    <dbReference type="NCBI Taxonomy" id="1194566"/>
    <lineage>
        <taxon>Eukaryota</taxon>
        <taxon>Fungi</taxon>
        <taxon>Dikarya</taxon>
        <taxon>Ascomycota</taxon>
        <taxon>Pezizomycotina</taxon>
        <taxon>Eurotiomycetes</taxon>
        <taxon>Eurotiomycetidae</taxon>
        <taxon>Eurotiales</taxon>
        <taxon>Aspergillaceae</taxon>
        <taxon>Aspergillus</taxon>
        <taxon>Aspergillus subgen. Fumigati</taxon>
    </lineage>
</organism>
<feature type="domain" description="C2H2-type" evidence="2">
    <location>
        <begin position="240"/>
        <end position="265"/>
    </location>
</feature>
<dbReference type="EMBL" id="JACBAD010002037">
    <property type="protein sequence ID" value="KAF7121878.1"/>
    <property type="molecule type" value="Genomic_DNA"/>
</dbReference>
<evidence type="ECO:0000313" key="4">
    <source>
        <dbReference type="Proteomes" id="UP000630445"/>
    </source>
</evidence>
<feature type="region of interest" description="Disordered" evidence="1">
    <location>
        <begin position="403"/>
        <end position="446"/>
    </location>
</feature>
<comment type="caution">
    <text evidence="3">The sequence shown here is derived from an EMBL/GenBank/DDBJ whole genome shotgun (WGS) entry which is preliminary data.</text>
</comment>
<feature type="compositionally biased region" description="Polar residues" evidence="1">
    <location>
        <begin position="319"/>
        <end position="329"/>
    </location>
</feature>
<feature type="region of interest" description="Disordered" evidence="1">
    <location>
        <begin position="479"/>
        <end position="514"/>
    </location>
</feature>
<dbReference type="SMART" id="SM00355">
    <property type="entry name" value="ZnF_C2H2"/>
    <property type="match status" value="2"/>
</dbReference>
<dbReference type="InterPro" id="IPR013087">
    <property type="entry name" value="Znf_C2H2_type"/>
</dbReference>
<dbReference type="Proteomes" id="UP000630445">
    <property type="component" value="Unassembled WGS sequence"/>
</dbReference>
<sequence>MDPLNNGQVNNGFNYEQNDMYNSSNVSWRAVHYTGRRGQTPGGHLAPAPTLDMSFSRSQTSFLSSVSPSSIGSAGGPAQLSGNETGANYDFEAIDWTRSSLIPPEVPLSQVDYAGQWPTIGSLDAGHLQMPLEPQDAVHSPLEKVNQLKNDLQLWDSLALQVLPELDYSQLIDLRSLIKTTFCKLDTSIQAMLDLGAPNIPSPRDRYLCKLCTQGNRKVYGTRGTFRRHVSLTHQAEHKYYCPFDACSFSTPRRDKFRGHLQVKHGSSALSLLNKGCLDNLARPCSPPKKCGLCPKQVTTWKRYFECVAKHCRLPGGSSTYTSASQSRRGSGNTGGDGADFGGQQFFGPGGNDGSGFPPPSSFEGDYMGGRDLDLNNMGQQFSFHAASLSQHNRQADTIADTIGEAEQSPPPVANACARTRPDSEPCPVLNEDDPKHLSPVCSPTSLRDYHRTLNSTLKEDPAASTKRNSSLDSFQQLSAAGNTPHSSDGFGRRHISNTRPRPADENPRKNQSRNLEKFCEPKCRTCGHTMQTCTHCKASDGAERQCHLCAGKARQRSNELRPWHQKRYPDHAYVPRMSLSPFSKLGGEFDLTSQTFQHELFLQESRKEPRKCTKGIISAAQPTSTFPYAVSQKTMSLLVLHHNSPSRCLGTLTAELESYNMQPVLPCSQGSHALGRPGTYNARPARGLLKEHDILTHSAILRAETAAHLCITLTGKPATSSIASGLHALDLPASDNVPDGVAIARTKLPLFKTEVQMQLLDDALDSANPDLTDTIILLRKRSHMLQMRLRVIVKLLKLKTTVANLIESEAPEADEAGTSEFTPDFPDLIEFTFDLPILDDTLSPSQLWSMMISNAGMIVGSFASTTSDIPNLNDGRDALQFFFMMLIHILMKLARAPIRPVNTTLVE</sequence>
<feature type="compositionally biased region" description="Basic and acidic residues" evidence="1">
    <location>
        <begin position="502"/>
        <end position="514"/>
    </location>
</feature>
<dbReference type="AlphaFoldDB" id="A0A8H6P957"/>
<name>A0A8H6P957_9EURO</name>
<evidence type="ECO:0000259" key="2">
    <source>
        <dbReference type="SMART" id="SM00355"/>
    </source>
</evidence>
<proteinExistence type="predicted"/>
<evidence type="ECO:0000313" key="3">
    <source>
        <dbReference type="EMBL" id="KAF7121878.1"/>
    </source>
</evidence>
<feature type="domain" description="C2H2-type" evidence="2">
    <location>
        <begin position="207"/>
        <end position="234"/>
    </location>
</feature>
<keyword evidence="4" id="KW-1185">Reference proteome</keyword>
<accession>A0A8H6P957</accession>
<evidence type="ECO:0000256" key="1">
    <source>
        <dbReference type="SAM" id="MobiDB-lite"/>
    </source>
</evidence>
<reference evidence="3" key="1">
    <citation type="submission" date="2020-06" db="EMBL/GenBank/DDBJ databases">
        <title>Draft genome sequences of strains closely related to Aspergillus parafelis and Aspergillus hiratsukae.</title>
        <authorList>
            <person name="Dos Santos R.A.C."/>
            <person name="Rivero-Menendez O."/>
            <person name="Steenwyk J.L."/>
            <person name="Mead M.E."/>
            <person name="Goldman G.H."/>
            <person name="Alastruey-Izquierdo A."/>
            <person name="Rokas A."/>
        </authorList>
    </citation>
    <scope>NUCLEOTIDE SEQUENCE</scope>
    <source>
        <strain evidence="3">CNM-CM5793</strain>
    </source>
</reference>
<gene>
    <name evidence="3" type="ORF">CNMCM5793_009432</name>
</gene>
<feature type="compositionally biased region" description="Gly residues" evidence="1">
    <location>
        <begin position="332"/>
        <end position="341"/>
    </location>
</feature>